<dbReference type="SUPFAM" id="SSF48239">
    <property type="entry name" value="Terpenoid cyclases/Protein prenyltransferases"/>
    <property type="match status" value="1"/>
</dbReference>
<dbReference type="GO" id="GO:0016104">
    <property type="term" value="P:triterpenoid biosynthetic process"/>
    <property type="evidence" value="ECO:0007669"/>
    <property type="project" value="InterPro"/>
</dbReference>
<sequence length="89" mass="10197">MKVIWLCVEVLTSFSRNKTAMEVEEKAICLALKRIRRRRSNLVQTAWALIGLIQPGQAERDPLPLHSVAKLIISSQLENGDYPQQLQRK</sequence>
<accession>A0A8X7SFP3</accession>
<dbReference type="Proteomes" id="UP000886595">
    <property type="component" value="Unassembled WGS sequence"/>
</dbReference>
<dbReference type="GO" id="GO:0042300">
    <property type="term" value="F:beta-amyrin synthase activity"/>
    <property type="evidence" value="ECO:0007669"/>
    <property type="project" value="TreeGrafter"/>
</dbReference>
<dbReference type="GO" id="GO:0005811">
    <property type="term" value="C:lipid droplet"/>
    <property type="evidence" value="ECO:0007669"/>
    <property type="project" value="InterPro"/>
</dbReference>
<dbReference type="InterPro" id="IPR008930">
    <property type="entry name" value="Terpenoid_cyclase/PrenylTrfase"/>
</dbReference>
<dbReference type="PANTHER" id="PTHR11764:SF83">
    <property type="entry name" value="TERPENE CYCLASE_MUTASE FAMILY MEMBER"/>
    <property type="match status" value="1"/>
</dbReference>
<dbReference type="AlphaFoldDB" id="A0A8X7SFP3"/>
<dbReference type="Gene3D" id="1.50.10.20">
    <property type="match status" value="1"/>
</dbReference>
<keyword evidence="2" id="KW-1185">Reference proteome</keyword>
<dbReference type="PANTHER" id="PTHR11764">
    <property type="entry name" value="TERPENE CYCLASE/MUTASE FAMILY MEMBER"/>
    <property type="match status" value="1"/>
</dbReference>
<evidence type="ECO:0000313" key="2">
    <source>
        <dbReference type="Proteomes" id="UP000886595"/>
    </source>
</evidence>
<dbReference type="OrthoDB" id="1717038at2759"/>
<proteinExistence type="predicted"/>
<evidence type="ECO:0000313" key="1">
    <source>
        <dbReference type="EMBL" id="KAG2304630.1"/>
    </source>
</evidence>
<name>A0A8X7SFP3_BRACI</name>
<dbReference type="EMBL" id="JAAMPC010000007">
    <property type="protein sequence ID" value="KAG2304630.1"/>
    <property type="molecule type" value="Genomic_DNA"/>
</dbReference>
<organism evidence="1 2">
    <name type="scientific">Brassica carinata</name>
    <name type="common">Ethiopian mustard</name>
    <name type="synonym">Abyssinian cabbage</name>
    <dbReference type="NCBI Taxonomy" id="52824"/>
    <lineage>
        <taxon>Eukaryota</taxon>
        <taxon>Viridiplantae</taxon>
        <taxon>Streptophyta</taxon>
        <taxon>Embryophyta</taxon>
        <taxon>Tracheophyta</taxon>
        <taxon>Spermatophyta</taxon>
        <taxon>Magnoliopsida</taxon>
        <taxon>eudicotyledons</taxon>
        <taxon>Gunneridae</taxon>
        <taxon>Pentapetalae</taxon>
        <taxon>rosids</taxon>
        <taxon>malvids</taxon>
        <taxon>Brassicales</taxon>
        <taxon>Brassicaceae</taxon>
        <taxon>Brassiceae</taxon>
        <taxon>Brassica</taxon>
    </lineage>
</organism>
<dbReference type="InterPro" id="IPR018333">
    <property type="entry name" value="Squalene_cyclase"/>
</dbReference>
<protein>
    <submittedName>
        <fullName evidence="1">Uncharacterized protein</fullName>
    </submittedName>
</protein>
<gene>
    <name evidence="1" type="ORF">Bca52824_033281</name>
</gene>
<comment type="caution">
    <text evidence="1">The sequence shown here is derived from an EMBL/GenBank/DDBJ whole genome shotgun (WGS) entry which is preliminary data.</text>
</comment>
<reference evidence="1 2" key="1">
    <citation type="submission" date="2020-02" db="EMBL/GenBank/DDBJ databases">
        <authorList>
            <person name="Ma Q."/>
            <person name="Huang Y."/>
            <person name="Song X."/>
            <person name="Pei D."/>
        </authorList>
    </citation>
    <scope>NUCLEOTIDE SEQUENCE [LARGE SCALE GENOMIC DNA]</scope>
    <source>
        <strain evidence="1">Sxm20200214</strain>
        <tissue evidence="1">Leaf</tissue>
    </source>
</reference>